<comment type="caution">
    <text evidence="1">The sequence shown here is derived from an EMBL/GenBank/DDBJ whole genome shotgun (WGS) entry which is preliminary data.</text>
</comment>
<proteinExistence type="predicted"/>
<dbReference type="Proteomes" id="UP001250932">
    <property type="component" value="Unassembled WGS sequence"/>
</dbReference>
<dbReference type="RefSeq" id="WP_313831629.1">
    <property type="nucleotide sequence ID" value="NZ_JAQOUE010000001.1"/>
</dbReference>
<dbReference type="EMBL" id="JAQOUE010000001">
    <property type="protein sequence ID" value="MDT7041274.1"/>
    <property type="molecule type" value="Genomic_DNA"/>
</dbReference>
<accession>A0ABU3K4H2</accession>
<reference evidence="1 2" key="1">
    <citation type="journal article" date="2023" name="ISME J.">
        <title>Cultivation and genomic characterization of novel and ubiquitous marine nitrite-oxidizing bacteria from the Nitrospirales.</title>
        <authorList>
            <person name="Mueller A.J."/>
            <person name="Daebeler A."/>
            <person name="Herbold C.W."/>
            <person name="Kirkegaard R.H."/>
            <person name="Daims H."/>
        </authorList>
    </citation>
    <scope>NUCLEOTIDE SEQUENCE [LARGE SCALE GENOMIC DNA]</scope>
    <source>
        <strain evidence="1 2">EB</strain>
    </source>
</reference>
<evidence type="ECO:0000313" key="2">
    <source>
        <dbReference type="Proteomes" id="UP001250932"/>
    </source>
</evidence>
<keyword evidence="2" id="KW-1185">Reference proteome</keyword>
<organism evidence="1 2">
    <name type="scientific">Candidatus Nitronereus thalassa</name>
    <dbReference type="NCBI Taxonomy" id="3020898"/>
    <lineage>
        <taxon>Bacteria</taxon>
        <taxon>Pseudomonadati</taxon>
        <taxon>Nitrospirota</taxon>
        <taxon>Nitrospiria</taxon>
        <taxon>Nitrospirales</taxon>
        <taxon>Nitrospiraceae</taxon>
        <taxon>Candidatus Nitronereus</taxon>
    </lineage>
</organism>
<evidence type="ECO:0000313" key="1">
    <source>
        <dbReference type="EMBL" id="MDT7041274.1"/>
    </source>
</evidence>
<name>A0ABU3K4H2_9BACT</name>
<sequence>MPMKNVQIVFNVQVPDHVSEEEVSTRLHQIMGSVLDQEFGMAGSFNDTFTSSFDDHDNQVGHA</sequence>
<protein>
    <submittedName>
        <fullName evidence="1">Uncharacterized protein</fullName>
    </submittedName>
</protein>
<gene>
    <name evidence="1" type="ORF">PPG34_02860</name>
</gene>